<dbReference type="PANTHER" id="PTHR44591">
    <property type="entry name" value="STRESS RESPONSE REGULATOR PROTEIN 1"/>
    <property type="match status" value="1"/>
</dbReference>
<dbReference type="SUPFAM" id="SSF52172">
    <property type="entry name" value="CheY-like"/>
    <property type="match status" value="1"/>
</dbReference>
<dbReference type="AlphaFoldDB" id="A0A955LVP0"/>
<dbReference type="PROSITE" id="PS50110">
    <property type="entry name" value="RESPONSE_REGULATORY"/>
    <property type="match status" value="1"/>
</dbReference>
<dbReference type="CDD" id="cd17574">
    <property type="entry name" value="REC_OmpR"/>
    <property type="match status" value="1"/>
</dbReference>
<keyword evidence="2" id="KW-0902">Two-component regulatory system</keyword>
<dbReference type="InterPro" id="IPR011006">
    <property type="entry name" value="CheY-like_superfamily"/>
</dbReference>
<dbReference type="SMART" id="SM00448">
    <property type="entry name" value="REC"/>
    <property type="match status" value="1"/>
</dbReference>
<evidence type="ECO:0000259" key="4">
    <source>
        <dbReference type="PROSITE" id="PS50110"/>
    </source>
</evidence>
<dbReference type="InterPro" id="IPR001789">
    <property type="entry name" value="Sig_transdc_resp-reg_receiver"/>
</dbReference>
<organism evidence="5 6">
    <name type="scientific">candidate division WWE3 bacterium</name>
    <dbReference type="NCBI Taxonomy" id="2053526"/>
    <lineage>
        <taxon>Bacteria</taxon>
        <taxon>Katanobacteria</taxon>
    </lineage>
</organism>
<dbReference type="Gene3D" id="3.40.50.2300">
    <property type="match status" value="1"/>
</dbReference>
<dbReference type="InterPro" id="IPR050595">
    <property type="entry name" value="Bact_response_regulator"/>
</dbReference>
<accession>A0A955LVP0</accession>
<gene>
    <name evidence="5" type="ORF">KC573_01045</name>
</gene>
<feature type="domain" description="Response regulatory" evidence="4">
    <location>
        <begin position="3"/>
        <end position="119"/>
    </location>
</feature>
<evidence type="ECO:0000256" key="2">
    <source>
        <dbReference type="ARBA" id="ARBA00023012"/>
    </source>
</evidence>
<proteinExistence type="predicted"/>
<dbReference type="Pfam" id="PF00072">
    <property type="entry name" value="Response_reg"/>
    <property type="match status" value="1"/>
</dbReference>
<evidence type="ECO:0000313" key="6">
    <source>
        <dbReference type="Proteomes" id="UP000699691"/>
    </source>
</evidence>
<reference evidence="5" key="1">
    <citation type="submission" date="2020-04" db="EMBL/GenBank/DDBJ databases">
        <authorList>
            <person name="Zhang T."/>
        </authorList>
    </citation>
    <scope>NUCLEOTIDE SEQUENCE</scope>
    <source>
        <strain evidence="5">HKST-UBA02</strain>
    </source>
</reference>
<sequence>MPKILIVDDNEIFRMVLEEKLTKEHFDVVTAGTGEEGLKQAKKEQPDMILLDVKMPGMSGITFLLELNREDSTNDIPVLVTSDLGSFDKLADRVDLGVRGFMLKAETSTEEFVTRIKKELDIESE</sequence>
<protein>
    <submittedName>
        <fullName evidence="5">Response regulator</fullName>
    </submittedName>
</protein>
<keyword evidence="1 3" id="KW-0597">Phosphoprotein</keyword>
<evidence type="ECO:0000313" key="5">
    <source>
        <dbReference type="EMBL" id="MCA9397387.1"/>
    </source>
</evidence>
<dbReference type="GO" id="GO:0000160">
    <property type="term" value="P:phosphorelay signal transduction system"/>
    <property type="evidence" value="ECO:0007669"/>
    <property type="project" value="UniProtKB-KW"/>
</dbReference>
<evidence type="ECO:0000256" key="3">
    <source>
        <dbReference type="PROSITE-ProRule" id="PRU00169"/>
    </source>
</evidence>
<dbReference type="PANTHER" id="PTHR44591:SF14">
    <property type="entry name" value="PROTEIN PILG"/>
    <property type="match status" value="1"/>
</dbReference>
<name>A0A955LVP0_UNCKA</name>
<feature type="modified residue" description="4-aspartylphosphate" evidence="3">
    <location>
        <position position="52"/>
    </location>
</feature>
<reference evidence="5" key="2">
    <citation type="journal article" date="2021" name="Microbiome">
        <title>Successional dynamics and alternative stable states in a saline activated sludge microbial community over 9 years.</title>
        <authorList>
            <person name="Wang Y."/>
            <person name="Ye J."/>
            <person name="Ju F."/>
            <person name="Liu L."/>
            <person name="Boyd J.A."/>
            <person name="Deng Y."/>
            <person name="Parks D.H."/>
            <person name="Jiang X."/>
            <person name="Yin X."/>
            <person name="Woodcroft B.J."/>
            <person name="Tyson G.W."/>
            <person name="Hugenholtz P."/>
            <person name="Polz M.F."/>
            <person name="Zhang T."/>
        </authorList>
    </citation>
    <scope>NUCLEOTIDE SEQUENCE</scope>
    <source>
        <strain evidence="5">HKST-UBA02</strain>
    </source>
</reference>
<comment type="caution">
    <text evidence="5">The sequence shown here is derived from an EMBL/GenBank/DDBJ whole genome shotgun (WGS) entry which is preliminary data.</text>
</comment>
<dbReference type="EMBL" id="JAGQKY010000029">
    <property type="protein sequence ID" value="MCA9397387.1"/>
    <property type="molecule type" value="Genomic_DNA"/>
</dbReference>
<evidence type="ECO:0000256" key="1">
    <source>
        <dbReference type="ARBA" id="ARBA00022553"/>
    </source>
</evidence>
<dbReference type="Proteomes" id="UP000699691">
    <property type="component" value="Unassembled WGS sequence"/>
</dbReference>